<keyword evidence="9 14" id="KW-0547">Nucleotide-binding</keyword>
<dbReference type="Gene3D" id="3.40.50.300">
    <property type="entry name" value="P-loop containing nucleotide triphosphate hydrolases"/>
    <property type="match status" value="1"/>
</dbReference>
<keyword evidence="18" id="KW-1185">Reference proteome</keyword>
<keyword evidence="8 14" id="KW-0808">Transferase</keyword>
<evidence type="ECO:0000256" key="2">
    <source>
        <dbReference type="ARBA" id="ARBA00004496"/>
    </source>
</evidence>
<evidence type="ECO:0000256" key="13">
    <source>
        <dbReference type="ARBA" id="ARBA00032866"/>
    </source>
</evidence>
<gene>
    <name evidence="14" type="primary">coaA</name>
    <name evidence="17" type="ORF">QFZ36_001226</name>
</gene>
<evidence type="ECO:0000313" key="18">
    <source>
        <dbReference type="Proteomes" id="UP001236806"/>
    </source>
</evidence>
<comment type="catalytic activity">
    <reaction evidence="1 14 15">
        <text>(R)-pantothenate + ATP = (R)-4'-phosphopantothenate + ADP + H(+)</text>
        <dbReference type="Rhea" id="RHEA:16373"/>
        <dbReference type="ChEBI" id="CHEBI:10986"/>
        <dbReference type="ChEBI" id="CHEBI:15378"/>
        <dbReference type="ChEBI" id="CHEBI:29032"/>
        <dbReference type="ChEBI" id="CHEBI:30616"/>
        <dbReference type="ChEBI" id="CHEBI:456216"/>
        <dbReference type="EC" id="2.7.1.33"/>
    </reaction>
</comment>
<keyword evidence="11 14" id="KW-0067">ATP-binding</keyword>
<evidence type="ECO:0000256" key="3">
    <source>
        <dbReference type="ARBA" id="ARBA00005225"/>
    </source>
</evidence>
<dbReference type="InterPro" id="IPR027417">
    <property type="entry name" value="P-loop_NTPase"/>
</dbReference>
<comment type="caution">
    <text evidence="17">The sequence shown here is derived from an EMBL/GenBank/DDBJ whole genome shotgun (WGS) entry which is preliminary data.</text>
</comment>
<evidence type="ECO:0000256" key="8">
    <source>
        <dbReference type="ARBA" id="ARBA00022679"/>
    </source>
</evidence>
<protein>
    <recommendedName>
        <fullName evidence="6 14">Pantothenate kinase</fullName>
        <ecNumber evidence="5 14">2.7.1.33</ecNumber>
    </recommendedName>
    <alternativeName>
        <fullName evidence="13 14">Pantothenic acid kinase</fullName>
    </alternativeName>
</protein>
<comment type="subcellular location">
    <subcellularLocation>
        <location evidence="2 14 15">Cytoplasm</location>
    </subcellularLocation>
</comment>
<comment type="similarity">
    <text evidence="4 14 15">Belongs to the prokaryotic pantothenate kinase family.</text>
</comment>
<dbReference type="PANTHER" id="PTHR10285">
    <property type="entry name" value="URIDINE KINASE"/>
    <property type="match status" value="1"/>
</dbReference>
<evidence type="ECO:0000259" key="16">
    <source>
        <dbReference type="Pfam" id="PF00485"/>
    </source>
</evidence>
<evidence type="ECO:0000256" key="9">
    <source>
        <dbReference type="ARBA" id="ARBA00022741"/>
    </source>
</evidence>
<dbReference type="CDD" id="cd02025">
    <property type="entry name" value="PanK"/>
    <property type="match status" value="1"/>
</dbReference>
<dbReference type="Pfam" id="PF00485">
    <property type="entry name" value="PRK"/>
    <property type="match status" value="1"/>
</dbReference>
<evidence type="ECO:0000256" key="4">
    <source>
        <dbReference type="ARBA" id="ARBA00006087"/>
    </source>
</evidence>
<evidence type="ECO:0000256" key="12">
    <source>
        <dbReference type="ARBA" id="ARBA00022993"/>
    </source>
</evidence>
<evidence type="ECO:0000256" key="1">
    <source>
        <dbReference type="ARBA" id="ARBA00001206"/>
    </source>
</evidence>
<evidence type="ECO:0000256" key="5">
    <source>
        <dbReference type="ARBA" id="ARBA00012102"/>
    </source>
</evidence>
<dbReference type="EMBL" id="JAUSXB010000001">
    <property type="protein sequence ID" value="MDQ0673665.1"/>
    <property type="molecule type" value="Genomic_DNA"/>
</dbReference>
<organism evidence="17 18">
    <name type="scientific">Pseudarthrobacter siccitolerans</name>
    <dbReference type="NCBI Taxonomy" id="861266"/>
    <lineage>
        <taxon>Bacteria</taxon>
        <taxon>Bacillati</taxon>
        <taxon>Actinomycetota</taxon>
        <taxon>Actinomycetes</taxon>
        <taxon>Micrococcales</taxon>
        <taxon>Micrococcaceae</taxon>
        <taxon>Pseudarthrobacter</taxon>
    </lineage>
</organism>
<accession>A0ABU0PI82</accession>
<dbReference type="InterPro" id="IPR004566">
    <property type="entry name" value="PanK"/>
</dbReference>
<evidence type="ECO:0000256" key="11">
    <source>
        <dbReference type="ARBA" id="ARBA00022840"/>
    </source>
</evidence>
<dbReference type="GO" id="GO:0004594">
    <property type="term" value="F:pantothenate kinase activity"/>
    <property type="evidence" value="ECO:0007669"/>
    <property type="project" value="UniProtKB-EC"/>
</dbReference>
<evidence type="ECO:0000256" key="15">
    <source>
        <dbReference type="RuleBase" id="RU003530"/>
    </source>
</evidence>
<evidence type="ECO:0000256" key="6">
    <source>
        <dbReference type="ARBA" id="ARBA00015080"/>
    </source>
</evidence>
<dbReference type="Proteomes" id="UP001236806">
    <property type="component" value="Unassembled WGS sequence"/>
</dbReference>
<keyword evidence="10 14" id="KW-0418">Kinase</keyword>
<reference evidence="17 18" key="1">
    <citation type="submission" date="2023-07" db="EMBL/GenBank/DDBJ databases">
        <title>Comparative genomics of wheat-associated soil bacteria to identify genetic determinants of phenazine resistance.</title>
        <authorList>
            <person name="Mouncey N."/>
        </authorList>
    </citation>
    <scope>NUCLEOTIDE SEQUENCE [LARGE SCALE GENOMIC DNA]</scope>
    <source>
        <strain evidence="17 18">W1I3</strain>
    </source>
</reference>
<evidence type="ECO:0000313" key="17">
    <source>
        <dbReference type="EMBL" id="MDQ0673665.1"/>
    </source>
</evidence>
<sequence>MHFALSRAKGRISRVTVQRNDANGEGVSPFVELDRQTWSRLADEMEQPLNEEDIFRLRGLGDPLDLKEVREVYLPLSRLLHLYVEAAGQLHAATTTFLGEQTQRTPFVIGVAGSVAVGKSTIARVLREMLRRWPGTPNVELITTDGFLYPLAELKRRQLLERKGFPESYDRRALLRFVSEIKSGAEEVRAPWYSHVTYDIVPGKEVVVRRPDVLIVEGLNVLAPARPRHDGKQGLALSDFFDFSIYVDAKTSFIEEWYVDRFRKLRSTAFAQPESYFHRYASLSDDEAESTARDIWKRINEPNLEENVLPTRGRAQLVLTKDMDHSIRRMLLRKV</sequence>
<dbReference type="RefSeq" id="WP_306634750.1">
    <property type="nucleotide sequence ID" value="NZ_JAUSXB010000001.1"/>
</dbReference>
<dbReference type="NCBIfam" id="TIGR00554">
    <property type="entry name" value="panK_bact"/>
    <property type="match status" value="1"/>
</dbReference>
<dbReference type="InterPro" id="IPR006083">
    <property type="entry name" value="PRK/URK"/>
</dbReference>
<keyword evidence="12 14" id="KW-0173">Coenzyme A biosynthesis</keyword>
<dbReference type="SUPFAM" id="SSF52540">
    <property type="entry name" value="P-loop containing nucleoside triphosphate hydrolases"/>
    <property type="match status" value="1"/>
</dbReference>
<dbReference type="HAMAP" id="MF_00215">
    <property type="entry name" value="Pantothen_kinase_1"/>
    <property type="match status" value="1"/>
</dbReference>
<dbReference type="PIRSF" id="PIRSF000545">
    <property type="entry name" value="Pantothenate_kin"/>
    <property type="match status" value="1"/>
</dbReference>
<evidence type="ECO:0000256" key="10">
    <source>
        <dbReference type="ARBA" id="ARBA00022777"/>
    </source>
</evidence>
<evidence type="ECO:0000256" key="7">
    <source>
        <dbReference type="ARBA" id="ARBA00022490"/>
    </source>
</evidence>
<proteinExistence type="inferred from homology"/>
<keyword evidence="7 14" id="KW-0963">Cytoplasm</keyword>
<dbReference type="EC" id="2.7.1.33" evidence="5 14"/>
<name>A0ABU0PI82_9MICC</name>
<evidence type="ECO:0000256" key="14">
    <source>
        <dbReference type="HAMAP-Rule" id="MF_00215"/>
    </source>
</evidence>
<feature type="binding site" evidence="14">
    <location>
        <begin position="113"/>
        <end position="120"/>
    </location>
    <ligand>
        <name>ATP</name>
        <dbReference type="ChEBI" id="CHEBI:30616"/>
    </ligand>
</feature>
<comment type="pathway">
    <text evidence="3 14 15">Cofactor biosynthesis; coenzyme A biosynthesis; CoA from (R)-pantothenate: step 1/5.</text>
</comment>
<feature type="domain" description="Phosphoribulokinase/uridine kinase" evidence="16">
    <location>
        <begin position="108"/>
        <end position="252"/>
    </location>
</feature>